<dbReference type="STRING" id="445710.ATSB10_04040"/>
<dbReference type="PATRIC" id="fig|445710.3.peg.403"/>
<reference evidence="1 2" key="1">
    <citation type="submission" date="2016-02" db="EMBL/GenBank/DDBJ databases">
        <title>Complete genome sequencing and analysis of ATSB10, Dyella thiooxydans isolated from rhizosphere soil of sunflower (Helianthus annuus L.).</title>
        <authorList>
            <person name="Lee Y."/>
            <person name="Hwangbo K."/>
            <person name="Chung H."/>
            <person name="Yoo J."/>
            <person name="Kim K.Y."/>
            <person name="Sa T.M."/>
            <person name="Um Y."/>
            <person name="Madhaiyan M."/>
        </authorList>
    </citation>
    <scope>NUCLEOTIDE SEQUENCE [LARGE SCALE GENOMIC DNA]</scope>
    <source>
        <strain evidence="1 2">ATSB10</strain>
    </source>
</reference>
<proteinExistence type="predicted"/>
<dbReference type="AlphaFoldDB" id="A0A160MYH9"/>
<dbReference type="Proteomes" id="UP000077255">
    <property type="component" value="Chromosome"/>
</dbReference>
<organism evidence="1 2">
    <name type="scientific">Dyella thiooxydans</name>
    <dbReference type="NCBI Taxonomy" id="445710"/>
    <lineage>
        <taxon>Bacteria</taxon>
        <taxon>Pseudomonadati</taxon>
        <taxon>Pseudomonadota</taxon>
        <taxon>Gammaproteobacteria</taxon>
        <taxon>Lysobacterales</taxon>
        <taxon>Rhodanobacteraceae</taxon>
        <taxon>Dyella</taxon>
    </lineage>
</organism>
<accession>A0A160MYH9</accession>
<gene>
    <name evidence="1" type="ORF">ATSB10_04040</name>
</gene>
<keyword evidence="2" id="KW-1185">Reference proteome</keyword>
<dbReference type="EMBL" id="CP014841">
    <property type="protein sequence ID" value="AND67858.1"/>
    <property type="molecule type" value="Genomic_DNA"/>
</dbReference>
<evidence type="ECO:0000313" key="1">
    <source>
        <dbReference type="EMBL" id="AND67858.1"/>
    </source>
</evidence>
<sequence length="64" mass="7089">MPWCHVAKANRRQEAVHQIQPQNAALKLVLKLGFAQEGRWREADFWGAGSRVAVVCAAPPGPIR</sequence>
<protein>
    <submittedName>
        <fullName evidence="1">Uncharacterized protein</fullName>
    </submittedName>
</protein>
<dbReference type="KEGG" id="dtx:ATSB10_04040"/>
<evidence type="ECO:0000313" key="2">
    <source>
        <dbReference type="Proteomes" id="UP000077255"/>
    </source>
</evidence>
<name>A0A160MYH9_9GAMM</name>